<organism evidence="2">
    <name type="scientific">Microbotryum lychnidis-dioicae (strain p1A1 Lamole / MvSl-1064)</name>
    <name type="common">Anther smut fungus</name>
    <dbReference type="NCBI Taxonomy" id="683840"/>
    <lineage>
        <taxon>Eukaryota</taxon>
        <taxon>Fungi</taxon>
        <taxon>Dikarya</taxon>
        <taxon>Basidiomycota</taxon>
        <taxon>Pucciniomycotina</taxon>
        <taxon>Microbotryomycetes</taxon>
        <taxon>Microbotryales</taxon>
        <taxon>Microbotryaceae</taxon>
        <taxon>Microbotryum</taxon>
    </lineage>
</organism>
<feature type="transmembrane region" description="Helical" evidence="1">
    <location>
        <begin position="43"/>
        <end position="61"/>
    </location>
</feature>
<proteinExistence type="predicted"/>
<feature type="transmembrane region" description="Helical" evidence="1">
    <location>
        <begin position="7"/>
        <end position="31"/>
    </location>
</feature>
<reference evidence="3" key="4">
    <citation type="submission" date="2015-06" db="UniProtKB">
        <authorList>
            <consortium name="EnsemblFungi"/>
        </authorList>
    </citation>
    <scope>IDENTIFICATION</scope>
</reference>
<reference evidence="2" key="2">
    <citation type="submission" date="2010-11" db="EMBL/GenBank/DDBJ databases">
        <authorList>
            <consortium name="The Broad Institute Genome Sequencing Platform"/>
            <person name="Earl A."/>
            <person name="Ward D."/>
            <person name="Feldgarden M."/>
            <person name="Gevers D."/>
            <person name="Butler R."/>
            <person name="Young S.K."/>
            <person name="Zeng Q."/>
            <person name="Gargeya S."/>
            <person name="Fitzgerald M."/>
            <person name="Haas B."/>
            <person name="Abouelleil A."/>
            <person name="Alvarado L."/>
            <person name="Arachchi H.M."/>
            <person name="Berlin A."/>
            <person name="Brown A."/>
            <person name="Chapman S.B."/>
            <person name="Chen Z."/>
            <person name="Dunbar C."/>
            <person name="Freedman E."/>
            <person name="Gearin G."/>
            <person name="Gellesch M."/>
            <person name="Goldberg J."/>
            <person name="Griggs A."/>
            <person name="Gujja S."/>
            <person name="Heilman E."/>
            <person name="Heiman D."/>
            <person name="Howarth C."/>
            <person name="Larson L."/>
            <person name="Lui A."/>
            <person name="MacDonald P.J.P."/>
            <person name="Mehta T."/>
            <person name="Montmayeur A."/>
            <person name="Murphy C."/>
            <person name="Neiman D."/>
            <person name="Pearson M."/>
            <person name="Priest M."/>
            <person name="Roberts A."/>
            <person name="Saif S."/>
            <person name="Shea T."/>
            <person name="Shenoy N."/>
            <person name="Sisk P."/>
            <person name="Stolte C."/>
            <person name="Sykes S."/>
            <person name="White J."/>
            <person name="Yandava C."/>
            <person name="Wortman J."/>
            <person name="Nusbaum C."/>
            <person name="Birren B."/>
        </authorList>
    </citation>
    <scope>NUCLEOTIDE SEQUENCE</scope>
    <source>
        <strain evidence="2">P1A1 Lamole</strain>
    </source>
</reference>
<dbReference type="EnsemblFungi" id="MVLG_02214T0">
    <property type="protein sequence ID" value="MVLG_02214T0"/>
    <property type="gene ID" value="MVLG_02214"/>
</dbReference>
<evidence type="ECO:0000313" key="2">
    <source>
        <dbReference type="EMBL" id="KDE07543.1"/>
    </source>
</evidence>
<keyword evidence="1" id="KW-0472">Membrane</keyword>
<evidence type="ECO:0000256" key="1">
    <source>
        <dbReference type="SAM" id="Phobius"/>
    </source>
</evidence>
<dbReference type="InParanoid" id="U5H4H4"/>
<sequence>MCAVSLSFGVVGTLMYLAIVSNTLAIVNGPWGIFESSVYFGTWSYPSLLLLVLSILIYQAYRYRQPQGSARLTRVAASQISTSGIISTSSVRNTRWSQLSSGTYYTSLHDEGILSTESLSHSIPQPFASTYSDIVLASTWHSPAQTPEISSSQADLRILDSLRNRLRSSRRPILSKLGSPATL</sequence>
<dbReference type="HOGENOM" id="CLU_1476220_0_0_1"/>
<keyword evidence="1" id="KW-1133">Transmembrane helix</keyword>
<dbReference type="Proteomes" id="UP000017200">
    <property type="component" value="Unassembled WGS sequence"/>
</dbReference>
<dbReference type="EMBL" id="AEIJ01000218">
    <property type="status" value="NOT_ANNOTATED_CDS"/>
    <property type="molecule type" value="Genomic_DNA"/>
</dbReference>
<keyword evidence="1" id="KW-0812">Transmembrane</keyword>
<keyword evidence="4" id="KW-1185">Reference proteome</keyword>
<dbReference type="AlphaFoldDB" id="U5H4H4"/>
<dbReference type="EMBL" id="GL541658">
    <property type="protein sequence ID" value="KDE07543.1"/>
    <property type="molecule type" value="Genomic_DNA"/>
</dbReference>
<gene>
    <name evidence="2" type="ORF">MVLG_02214</name>
</gene>
<name>U5H4H4_USTV1</name>
<reference evidence="2 4" key="3">
    <citation type="journal article" date="2015" name="BMC Genomics">
        <title>Sex and parasites: genomic and transcriptomic analysis of Microbotryum lychnidis-dioicae, the biotrophic and plant-castrating anther smut fungus.</title>
        <authorList>
            <person name="Perlin M.H."/>
            <person name="Amselem J."/>
            <person name="Fontanillas E."/>
            <person name="Toh S.S."/>
            <person name="Chen Z."/>
            <person name="Goldberg J."/>
            <person name="Duplessis S."/>
            <person name="Henrissat B."/>
            <person name="Young S."/>
            <person name="Zeng Q."/>
            <person name="Aguileta G."/>
            <person name="Petit E."/>
            <person name="Badouin H."/>
            <person name="Andrews J."/>
            <person name="Razeeq D."/>
            <person name="Gabaldon T."/>
            <person name="Quesneville H."/>
            <person name="Giraud T."/>
            <person name="Hood M.E."/>
            <person name="Schultz D.J."/>
            <person name="Cuomo C.A."/>
        </authorList>
    </citation>
    <scope>NUCLEOTIDE SEQUENCE [LARGE SCALE GENOMIC DNA]</scope>
    <source>
        <strain evidence="2">P1A1 Lamole</strain>
        <strain evidence="4">p1A1 Lamole</strain>
    </source>
</reference>
<evidence type="ECO:0000313" key="4">
    <source>
        <dbReference type="Proteomes" id="UP000017200"/>
    </source>
</evidence>
<accession>U5H4H4</accession>
<reference evidence="4" key="1">
    <citation type="submission" date="2010-11" db="EMBL/GenBank/DDBJ databases">
        <title>The genome sequence of Microbotryum violaceum strain p1A1 Lamole.</title>
        <authorList>
            <person name="Cuomo C."/>
            <person name="Perlin M."/>
            <person name="Young S.K."/>
            <person name="Zeng Q."/>
            <person name="Gargeya S."/>
            <person name="Alvarado L."/>
            <person name="Berlin A."/>
            <person name="Chapman S.B."/>
            <person name="Chen Z."/>
            <person name="Freedman E."/>
            <person name="Gellesch M."/>
            <person name="Goldberg J."/>
            <person name="Griggs A."/>
            <person name="Gujja S."/>
            <person name="Heilman E."/>
            <person name="Heiman D."/>
            <person name="Howarth C."/>
            <person name="Mehta T."/>
            <person name="Neiman D."/>
            <person name="Pearson M."/>
            <person name="Roberts A."/>
            <person name="Saif S."/>
            <person name="Shea T."/>
            <person name="Shenoy N."/>
            <person name="Sisk P."/>
            <person name="Stolte C."/>
            <person name="Sykes S."/>
            <person name="White J."/>
            <person name="Yandava C."/>
            <person name="Haas B."/>
            <person name="Nusbaum C."/>
            <person name="Birren B."/>
        </authorList>
    </citation>
    <scope>NUCLEOTIDE SEQUENCE [LARGE SCALE GENOMIC DNA]</scope>
    <source>
        <strain evidence="4">p1A1 Lamole</strain>
    </source>
</reference>
<evidence type="ECO:0000313" key="3">
    <source>
        <dbReference type="EnsemblFungi" id="MVLG_02214T0"/>
    </source>
</evidence>
<protein>
    <submittedName>
        <fullName evidence="2 3">Uncharacterized protein</fullName>
    </submittedName>
</protein>